<keyword evidence="2" id="KW-1185">Reference proteome</keyword>
<dbReference type="AlphaFoldDB" id="R9PAH2"/>
<evidence type="ECO:0000313" key="1">
    <source>
        <dbReference type="EMBL" id="GAC98383.1"/>
    </source>
</evidence>
<dbReference type="Proteomes" id="UP000014071">
    <property type="component" value="Unassembled WGS sequence"/>
</dbReference>
<evidence type="ECO:0000313" key="2">
    <source>
        <dbReference type="Proteomes" id="UP000014071"/>
    </source>
</evidence>
<accession>R9PAH2</accession>
<gene>
    <name evidence="1" type="ORF">PHSY_005977</name>
</gene>
<dbReference type="EMBL" id="DF238820">
    <property type="protein sequence ID" value="GAC98383.1"/>
    <property type="molecule type" value="Genomic_DNA"/>
</dbReference>
<dbReference type="RefSeq" id="XP_012191970.1">
    <property type="nucleotide sequence ID" value="XM_012336580.1"/>
</dbReference>
<protein>
    <submittedName>
        <fullName evidence="1">Uncharacterized protein</fullName>
    </submittedName>
</protein>
<reference evidence="2" key="1">
    <citation type="journal article" date="2013" name="Genome Announc.">
        <title>Draft genome sequence of the basidiomycetous yeast-like fungus Pseudozyma hubeiensis SY62, which produces an abundant amount of the biosurfactant mannosylerythritol lipids.</title>
        <authorList>
            <person name="Konishi M."/>
            <person name="Hatada Y."/>
            <person name="Horiuchi J."/>
        </authorList>
    </citation>
    <scope>NUCLEOTIDE SEQUENCE [LARGE SCALE GENOMIC DNA]</scope>
    <source>
        <strain evidence="2">SY62</strain>
    </source>
</reference>
<dbReference type="HOGENOM" id="CLU_2623053_0_0_1"/>
<organism evidence="1 2">
    <name type="scientific">Pseudozyma hubeiensis (strain SY62)</name>
    <name type="common">Yeast</name>
    <dbReference type="NCBI Taxonomy" id="1305764"/>
    <lineage>
        <taxon>Eukaryota</taxon>
        <taxon>Fungi</taxon>
        <taxon>Dikarya</taxon>
        <taxon>Basidiomycota</taxon>
        <taxon>Ustilaginomycotina</taxon>
        <taxon>Ustilaginomycetes</taxon>
        <taxon>Ustilaginales</taxon>
        <taxon>Ustilaginaceae</taxon>
        <taxon>Pseudozyma</taxon>
    </lineage>
</organism>
<name>R9PAH2_PSEHS</name>
<dbReference type="GeneID" id="24111249"/>
<proteinExistence type="predicted"/>
<sequence length="78" mass="8570">MPAAVDFDSLDVDAALMLMIVVGAIERQHSDRRDRGNFASPQMTLGHLHCPFALTSSCMVNSPGAARLVRNVRCQDER</sequence>